<protein>
    <submittedName>
        <fullName evidence="3">4,5:9,10-diseco-3-hydroxy-5,9, 17-trioxoandrosta-1(10),2-diene-4-oate hydrolase</fullName>
    </submittedName>
</protein>
<keyword evidence="4" id="KW-1185">Reference proteome</keyword>
<keyword evidence="3" id="KW-0378">Hydrolase</keyword>
<dbReference type="PRINTS" id="PR00111">
    <property type="entry name" value="ABHYDROLASE"/>
</dbReference>
<evidence type="ECO:0000313" key="3">
    <source>
        <dbReference type="EMBL" id="RKT70972.1"/>
    </source>
</evidence>
<feature type="transmembrane region" description="Helical" evidence="1">
    <location>
        <begin position="82"/>
        <end position="103"/>
    </location>
</feature>
<dbReference type="PANTHER" id="PTHR46438:SF11">
    <property type="entry name" value="LIPASE-RELATED"/>
    <property type="match status" value="1"/>
</dbReference>
<dbReference type="PANTHER" id="PTHR46438">
    <property type="entry name" value="ALPHA/BETA-HYDROLASES SUPERFAMILY PROTEIN"/>
    <property type="match status" value="1"/>
</dbReference>
<evidence type="ECO:0000259" key="2">
    <source>
        <dbReference type="Pfam" id="PF00561"/>
    </source>
</evidence>
<dbReference type="EMBL" id="RBXR01000001">
    <property type="protein sequence ID" value="RKT70972.1"/>
    <property type="molecule type" value="Genomic_DNA"/>
</dbReference>
<name>A0A495XAE2_9PSEU</name>
<dbReference type="Gene3D" id="3.40.50.1820">
    <property type="entry name" value="alpha/beta hydrolase"/>
    <property type="match status" value="1"/>
</dbReference>
<dbReference type="GO" id="GO:0016787">
    <property type="term" value="F:hydrolase activity"/>
    <property type="evidence" value="ECO:0007669"/>
    <property type="project" value="UniProtKB-KW"/>
</dbReference>
<evidence type="ECO:0000313" key="4">
    <source>
        <dbReference type="Proteomes" id="UP000272729"/>
    </source>
</evidence>
<reference evidence="3 4" key="1">
    <citation type="submission" date="2018-10" db="EMBL/GenBank/DDBJ databases">
        <title>Sequencing the genomes of 1000 actinobacteria strains.</title>
        <authorList>
            <person name="Klenk H.-P."/>
        </authorList>
    </citation>
    <scope>NUCLEOTIDE SEQUENCE [LARGE SCALE GENOMIC DNA]</scope>
    <source>
        <strain evidence="3 4">DSM 43911</strain>
    </source>
</reference>
<feature type="transmembrane region" description="Helical" evidence="1">
    <location>
        <begin position="109"/>
        <end position="130"/>
    </location>
</feature>
<dbReference type="InterPro" id="IPR029058">
    <property type="entry name" value="AB_hydrolase_fold"/>
</dbReference>
<gene>
    <name evidence="3" type="ORF">DFJ66_4249</name>
</gene>
<feature type="transmembrane region" description="Helical" evidence="1">
    <location>
        <begin position="37"/>
        <end position="70"/>
    </location>
</feature>
<feature type="transmembrane region" description="Helical" evidence="1">
    <location>
        <begin position="142"/>
        <end position="162"/>
    </location>
</feature>
<dbReference type="SUPFAM" id="SSF53474">
    <property type="entry name" value="alpha/beta-Hydrolases"/>
    <property type="match status" value="1"/>
</dbReference>
<feature type="domain" description="AB hydrolase-1" evidence="2">
    <location>
        <begin position="199"/>
        <end position="429"/>
    </location>
</feature>
<feature type="transmembrane region" description="Helical" evidence="1">
    <location>
        <begin position="7"/>
        <end position="25"/>
    </location>
</feature>
<organism evidence="3 4">
    <name type="scientific">Saccharothrix variisporea</name>
    <dbReference type="NCBI Taxonomy" id="543527"/>
    <lineage>
        <taxon>Bacteria</taxon>
        <taxon>Bacillati</taxon>
        <taxon>Actinomycetota</taxon>
        <taxon>Actinomycetes</taxon>
        <taxon>Pseudonocardiales</taxon>
        <taxon>Pseudonocardiaceae</taxon>
        <taxon>Saccharothrix</taxon>
    </lineage>
</organism>
<keyword evidence="1" id="KW-0812">Transmembrane</keyword>
<sequence>MTKGERGGVAIAAVLLVDAVVHLYWATGARWPAPDEFALSVAVLGFGVDFRPGLLVPLAGVLLLGALVVWGRVRWSGWWWRAGTAVVVAGLGVRGLLGVLWALPGTGRLAPVFLWTNLAATALCLALAVLGFRLVRGAVARGVVVGVPAVVVGALVAGAYVVTPDRVEYRPEQGLGGMASRYVDTPVARFHYVREGDGPPVVLLSPGASWVAGWGPQIKALAATHTVYAVDLPGQGFTEAHDVRFDLDGMTAAVDAFLGAVGVERAVLAGNSWSGGWALAYAQRHPERVTRLVLLAPSGLDRPDPVGWEVFKLPVVGRALARLGAGSREAQEAGVRGLFVHQDAVTAELVDGFVATNTFPDNVRSLYELEAGLDWSTVEAALPTTRQPTLVVWGRQDTVLPVANAAVFAERLPDARVTVLDDCGHALPLDCAEPVTALVEGFLRER</sequence>
<dbReference type="AlphaFoldDB" id="A0A495XAE2"/>
<accession>A0A495XAE2</accession>
<keyword evidence="1" id="KW-1133">Transmembrane helix</keyword>
<proteinExistence type="predicted"/>
<keyword evidence="1" id="KW-0472">Membrane</keyword>
<dbReference type="InterPro" id="IPR000073">
    <property type="entry name" value="AB_hydrolase_1"/>
</dbReference>
<dbReference type="Proteomes" id="UP000272729">
    <property type="component" value="Unassembled WGS sequence"/>
</dbReference>
<evidence type="ECO:0000256" key="1">
    <source>
        <dbReference type="SAM" id="Phobius"/>
    </source>
</evidence>
<dbReference type="OrthoDB" id="9801162at2"/>
<comment type="caution">
    <text evidence="3">The sequence shown here is derived from an EMBL/GenBank/DDBJ whole genome shotgun (WGS) entry which is preliminary data.</text>
</comment>
<dbReference type="Pfam" id="PF00561">
    <property type="entry name" value="Abhydrolase_1"/>
    <property type="match status" value="1"/>
</dbReference>
<dbReference type="RefSeq" id="WP_121223371.1">
    <property type="nucleotide sequence ID" value="NZ_JBIUBA010000012.1"/>
</dbReference>